<evidence type="ECO:0000313" key="2">
    <source>
        <dbReference type="Proteomes" id="UP000520198"/>
    </source>
</evidence>
<dbReference type="EMBL" id="JABWDU010000001">
    <property type="protein sequence ID" value="NVD38065.1"/>
    <property type="molecule type" value="Genomic_DNA"/>
</dbReference>
<dbReference type="AlphaFoldDB" id="A0A7Y6Q3A7"/>
<protein>
    <submittedName>
        <fullName evidence="1">Uncharacterized protein</fullName>
    </submittedName>
</protein>
<evidence type="ECO:0000313" key="1">
    <source>
        <dbReference type="EMBL" id="NVD38065.1"/>
    </source>
</evidence>
<accession>A0A7Y6Q3A7</accession>
<keyword evidence="2" id="KW-1185">Reference proteome</keyword>
<comment type="caution">
    <text evidence="1">The sequence shown here is derived from an EMBL/GenBank/DDBJ whole genome shotgun (WGS) entry which is preliminary data.</text>
</comment>
<organism evidence="1 2">
    <name type="scientific">Ensifer oleiphilus</name>
    <dbReference type="NCBI Taxonomy" id="2742698"/>
    <lineage>
        <taxon>Bacteria</taxon>
        <taxon>Pseudomonadati</taxon>
        <taxon>Pseudomonadota</taxon>
        <taxon>Alphaproteobacteria</taxon>
        <taxon>Hyphomicrobiales</taxon>
        <taxon>Rhizobiaceae</taxon>
        <taxon>Sinorhizobium/Ensifer group</taxon>
        <taxon>Ensifer</taxon>
    </lineage>
</organism>
<name>A0A7Y6Q3A7_9HYPH</name>
<dbReference type="RefSeq" id="WP_176351752.1">
    <property type="nucleotide sequence ID" value="NZ_JABWDU010000001.1"/>
</dbReference>
<proteinExistence type="predicted"/>
<sequence length="162" mass="17489">MTSRPASTVQVRAPLPDTLLSQYAQFYTAAGVKQCGEAGCTTIWDEAMIAEEMARRDASLYTEALLRAKGLTAEAYAFTWRDGMCISLTHRDAGSAELSTLIASLLQRVHTIDPVIGTAMFHLDDEDVATVGPALVEAGFEETGRRAIYHLLPDTEPATVPG</sequence>
<gene>
    <name evidence="1" type="ORF">HT585_04295</name>
</gene>
<reference evidence="1 2" key="1">
    <citation type="submission" date="2020-06" db="EMBL/GenBank/DDBJ databases">
        <authorList>
            <person name="Grouzdev D.S."/>
        </authorList>
    </citation>
    <scope>NUCLEOTIDE SEQUENCE [LARGE SCALE GENOMIC DNA]</scope>
    <source>
        <strain evidence="1 2">HO-A22</strain>
    </source>
</reference>
<dbReference type="Proteomes" id="UP000520198">
    <property type="component" value="Unassembled WGS sequence"/>
</dbReference>